<feature type="domain" description="HTH gntR-type" evidence="5">
    <location>
        <begin position="21"/>
        <end position="88"/>
    </location>
</feature>
<dbReference type="InterPro" id="IPR011711">
    <property type="entry name" value="GntR_C"/>
</dbReference>
<dbReference type="SUPFAM" id="SSF48008">
    <property type="entry name" value="GntR ligand-binding domain-like"/>
    <property type="match status" value="1"/>
</dbReference>
<dbReference type="InterPro" id="IPR036388">
    <property type="entry name" value="WH-like_DNA-bd_sf"/>
</dbReference>
<evidence type="ECO:0000259" key="5">
    <source>
        <dbReference type="PROSITE" id="PS50949"/>
    </source>
</evidence>
<dbReference type="PROSITE" id="PS50949">
    <property type="entry name" value="HTH_GNTR"/>
    <property type="match status" value="1"/>
</dbReference>
<evidence type="ECO:0000256" key="2">
    <source>
        <dbReference type="ARBA" id="ARBA00023125"/>
    </source>
</evidence>
<dbReference type="Pfam" id="PF07729">
    <property type="entry name" value="FCD"/>
    <property type="match status" value="1"/>
</dbReference>
<dbReference type="InterPro" id="IPR036390">
    <property type="entry name" value="WH_DNA-bd_sf"/>
</dbReference>
<dbReference type="Pfam" id="PF00392">
    <property type="entry name" value="GntR"/>
    <property type="match status" value="1"/>
</dbReference>
<dbReference type="EMBL" id="NPKJ01000019">
    <property type="protein sequence ID" value="PAQ11247.1"/>
    <property type="molecule type" value="Genomic_DNA"/>
</dbReference>
<dbReference type="Proteomes" id="UP000216442">
    <property type="component" value="Unassembled WGS sequence"/>
</dbReference>
<proteinExistence type="predicted"/>
<feature type="compositionally biased region" description="Basic and acidic residues" evidence="4">
    <location>
        <begin position="1"/>
        <end position="13"/>
    </location>
</feature>
<sequence>MAEIGDFKAKPPVETDPMGASSEGASLYQLIREDIIEGRLAANERLVVTDLARRHGTSTNPVREALQLLRGEGFVIFLPNRGARVRPIDQDFVRDIYEIGVLIEPALTRWFVNMATGEDIAELERLEGLIEENNFADTFRHSELDTAFHTVMYQRHYNRHAAELWWKHREVLRAVSRRFNFTLARRAAIIREHRELIAHVKAGEADKAAELVSRHVEGSGRHILEQMRARNAARAG</sequence>
<feature type="region of interest" description="Disordered" evidence="4">
    <location>
        <begin position="1"/>
        <end position="20"/>
    </location>
</feature>
<dbReference type="SMART" id="SM00345">
    <property type="entry name" value="HTH_GNTR"/>
    <property type="match status" value="1"/>
</dbReference>
<dbReference type="Gene3D" id="1.20.120.530">
    <property type="entry name" value="GntR ligand-binding domain-like"/>
    <property type="match status" value="1"/>
</dbReference>
<comment type="caution">
    <text evidence="6">The sequence shown here is derived from an EMBL/GenBank/DDBJ whole genome shotgun (WGS) entry which is preliminary data.</text>
</comment>
<evidence type="ECO:0000256" key="1">
    <source>
        <dbReference type="ARBA" id="ARBA00023015"/>
    </source>
</evidence>
<keyword evidence="3" id="KW-0804">Transcription</keyword>
<keyword evidence="7" id="KW-1185">Reference proteome</keyword>
<dbReference type="GO" id="GO:0003700">
    <property type="term" value="F:DNA-binding transcription factor activity"/>
    <property type="evidence" value="ECO:0007669"/>
    <property type="project" value="InterPro"/>
</dbReference>
<dbReference type="OrthoDB" id="8638122at2"/>
<evidence type="ECO:0000313" key="7">
    <source>
        <dbReference type="Proteomes" id="UP000216442"/>
    </source>
</evidence>
<keyword evidence="2" id="KW-0238">DNA-binding</keyword>
<dbReference type="InterPro" id="IPR008920">
    <property type="entry name" value="TF_FadR/GntR_C"/>
</dbReference>
<protein>
    <submittedName>
        <fullName evidence="6">GntR family transcriptional regulator</fullName>
    </submittedName>
</protein>
<gene>
    <name evidence="6" type="ORF">CIT26_04250</name>
</gene>
<dbReference type="PANTHER" id="PTHR43537">
    <property type="entry name" value="TRANSCRIPTIONAL REGULATOR, GNTR FAMILY"/>
    <property type="match status" value="1"/>
</dbReference>
<evidence type="ECO:0000313" key="6">
    <source>
        <dbReference type="EMBL" id="PAQ11247.1"/>
    </source>
</evidence>
<organism evidence="6 7">
    <name type="scientific">Mesorhizobium temperatum</name>
    <dbReference type="NCBI Taxonomy" id="241416"/>
    <lineage>
        <taxon>Bacteria</taxon>
        <taxon>Pseudomonadati</taxon>
        <taxon>Pseudomonadota</taxon>
        <taxon>Alphaproteobacteria</taxon>
        <taxon>Hyphomicrobiales</taxon>
        <taxon>Phyllobacteriaceae</taxon>
        <taxon>Mesorhizobium</taxon>
    </lineage>
</organism>
<evidence type="ECO:0000256" key="4">
    <source>
        <dbReference type="SAM" id="MobiDB-lite"/>
    </source>
</evidence>
<dbReference type="AlphaFoldDB" id="A0A271LTY3"/>
<dbReference type="Gene3D" id="1.10.10.10">
    <property type="entry name" value="Winged helix-like DNA-binding domain superfamily/Winged helix DNA-binding domain"/>
    <property type="match status" value="1"/>
</dbReference>
<reference evidence="6 7" key="1">
    <citation type="submission" date="2017-08" db="EMBL/GenBank/DDBJ databases">
        <title>Mesorhizobium wenxinae sp. nov., a novel rhizobial species isolated from root nodules of chickpea (Cicer arietinum L.).</title>
        <authorList>
            <person name="Zhang J."/>
        </authorList>
    </citation>
    <scope>NUCLEOTIDE SEQUENCE [LARGE SCALE GENOMIC DNA]</scope>
    <source>
        <strain evidence="6 7">SDW018</strain>
    </source>
</reference>
<dbReference type="PANTHER" id="PTHR43537:SF5">
    <property type="entry name" value="UXU OPERON TRANSCRIPTIONAL REGULATOR"/>
    <property type="match status" value="1"/>
</dbReference>
<dbReference type="SUPFAM" id="SSF46785">
    <property type="entry name" value="Winged helix' DNA-binding domain"/>
    <property type="match status" value="1"/>
</dbReference>
<evidence type="ECO:0000256" key="3">
    <source>
        <dbReference type="ARBA" id="ARBA00023163"/>
    </source>
</evidence>
<dbReference type="GO" id="GO:0003677">
    <property type="term" value="F:DNA binding"/>
    <property type="evidence" value="ECO:0007669"/>
    <property type="project" value="UniProtKB-KW"/>
</dbReference>
<dbReference type="RefSeq" id="WP_095491408.1">
    <property type="nucleotide sequence ID" value="NZ_NPKJ01000019.1"/>
</dbReference>
<dbReference type="CDD" id="cd07377">
    <property type="entry name" value="WHTH_GntR"/>
    <property type="match status" value="1"/>
</dbReference>
<dbReference type="SMART" id="SM00895">
    <property type="entry name" value="FCD"/>
    <property type="match status" value="1"/>
</dbReference>
<keyword evidence="1" id="KW-0805">Transcription regulation</keyword>
<name>A0A271LTY3_9HYPH</name>
<dbReference type="InterPro" id="IPR000524">
    <property type="entry name" value="Tscrpt_reg_HTH_GntR"/>
</dbReference>
<accession>A0A271LTY3</accession>